<dbReference type="AlphaFoldDB" id="A0A183US24"/>
<evidence type="ECO:0000259" key="1">
    <source>
        <dbReference type="Pfam" id="PF23309"/>
    </source>
</evidence>
<reference evidence="2 3" key="2">
    <citation type="submission" date="2018-11" db="EMBL/GenBank/DDBJ databases">
        <authorList>
            <consortium name="Pathogen Informatics"/>
        </authorList>
    </citation>
    <scope>NUCLEOTIDE SEQUENCE [LARGE SCALE GENOMIC DNA]</scope>
</reference>
<dbReference type="WBParaSite" id="TCNE_0001129401-mRNA-1">
    <property type="protein sequence ID" value="TCNE_0001129401-mRNA-1"/>
    <property type="gene ID" value="TCNE_0001129401"/>
</dbReference>
<sequence>MTTKALFEAMPKVISAGRTWRPIEVPGEFASDTNLTFLSAIEELTPASVDQHSGTDRALTQAWREQVISGAMENGKLSVMNGWIFEASQSSVDKFKRSCNRAKAYNTVYREKVFEEEYIESAVLFHEQIRILILGKRRKRKRHVDIAEKKDVRRSCCEETADEVEKLENKEKKKKKIRSLHFDVLSGRLAQFVYDSDTGLALEPWYRRHKDVFTVNGAPLGDATRVRLLLQKLNAPICEKCVCASYILPRTPCGTVTHAERADRDCVNFRLWACTEDQFKCLIFVCGLQSGDDKFIRLKLLDKIEADTTCTVKKLTKKCERLLNLKQ</sequence>
<evidence type="ECO:0000313" key="4">
    <source>
        <dbReference type="WBParaSite" id="TCNE_0001129401-mRNA-1"/>
    </source>
</evidence>
<keyword evidence="3" id="KW-1185">Reference proteome</keyword>
<gene>
    <name evidence="2" type="ORF">TCNE_LOCUS11294</name>
</gene>
<evidence type="ECO:0000313" key="2">
    <source>
        <dbReference type="EMBL" id="VDM42615.1"/>
    </source>
</evidence>
<evidence type="ECO:0000313" key="3">
    <source>
        <dbReference type="Proteomes" id="UP000050794"/>
    </source>
</evidence>
<dbReference type="Proteomes" id="UP000050794">
    <property type="component" value="Unassembled WGS sequence"/>
</dbReference>
<dbReference type="Pfam" id="PF23309">
    <property type="entry name" value="DUF7083"/>
    <property type="match status" value="1"/>
</dbReference>
<dbReference type="EMBL" id="UYWY01020810">
    <property type="protein sequence ID" value="VDM42615.1"/>
    <property type="molecule type" value="Genomic_DNA"/>
</dbReference>
<reference evidence="4" key="1">
    <citation type="submission" date="2016-06" db="UniProtKB">
        <authorList>
            <consortium name="WormBaseParasite"/>
        </authorList>
    </citation>
    <scope>IDENTIFICATION</scope>
</reference>
<protein>
    <submittedName>
        <fullName evidence="4">SET domain-containing protein</fullName>
    </submittedName>
</protein>
<accession>A0A183US24</accession>
<dbReference type="InterPro" id="IPR055510">
    <property type="entry name" value="DUF7083"/>
</dbReference>
<feature type="domain" description="DUF7083" evidence="1">
    <location>
        <begin position="183"/>
        <end position="235"/>
    </location>
</feature>
<organism evidence="3 4">
    <name type="scientific">Toxocara canis</name>
    <name type="common">Canine roundworm</name>
    <dbReference type="NCBI Taxonomy" id="6265"/>
    <lineage>
        <taxon>Eukaryota</taxon>
        <taxon>Metazoa</taxon>
        <taxon>Ecdysozoa</taxon>
        <taxon>Nematoda</taxon>
        <taxon>Chromadorea</taxon>
        <taxon>Rhabditida</taxon>
        <taxon>Spirurina</taxon>
        <taxon>Ascaridomorpha</taxon>
        <taxon>Ascaridoidea</taxon>
        <taxon>Toxocaridae</taxon>
        <taxon>Toxocara</taxon>
    </lineage>
</organism>
<proteinExistence type="predicted"/>
<name>A0A183US24_TOXCA</name>